<dbReference type="PANTHER" id="PTHR44196">
    <property type="entry name" value="DEHYDROGENASE/REDUCTASE SDR FAMILY MEMBER 7B"/>
    <property type="match status" value="1"/>
</dbReference>
<dbReference type="InterPro" id="IPR002347">
    <property type="entry name" value="SDR_fam"/>
</dbReference>
<evidence type="ECO:0000313" key="5">
    <source>
        <dbReference type="Proteomes" id="UP000466307"/>
    </source>
</evidence>
<organism evidence="4 5">
    <name type="scientific">Gordonia desulfuricans</name>
    <dbReference type="NCBI Taxonomy" id="89051"/>
    <lineage>
        <taxon>Bacteria</taxon>
        <taxon>Bacillati</taxon>
        <taxon>Actinomycetota</taxon>
        <taxon>Actinomycetes</taxon>
        <taxon>Mycobacteriales</taxon>
        <taxon>Gordoniaceae</taxon>
        <taxon>Gordonia</taxon>
    </lineage>
</organism>
<evidence type="ECO:0000256" key="3">
    <source>
        <dbReference type="RuleBase" id="RU000363"/>
    </source>
</evidence>
<dbReference type="Gene3D" id="3.40.50.720">
    <property type="entry name" value="NAD(P)-binding Rossmann-like Domain"/>
    <property type="match status" value="1"/>
</dbReference>
<dbReference type="InterPro" id="IPR036291">
    <property type="entry name" value="NAD(P)-bd_dom_sf"/>
</dbReference>
<evidence type="ECO:0000256" key="2">
    <source>
        <dbReference type="ARBA" id="ARBA00023002"/>
    </source>
</evidence>
<name>A0A7K3LK38_9ACTN</name>
<evidence type="ECO:0000313" key="4">
    <source>
        <dbReference type="EMBL" id="NDK88625.1"/>
    </source>
</evidence>
<dbReference type="PRINTS" id="PR00081">
    <property type="entry name" value="GDHRDH"/>
</dbReference>
<comment type="caution">
    <text evidence="4">The sequence shown here is derived from an EMBL/GenBank/DDBJ whole genome shotgun (WGS) entry which is preliminary data.</text>
</comment>
<dbReference type="EMBL" id="JAADZU010000007">
    <property type="protein sequence ID" value="NDK88625.1"/>
    <property type="molecule type" value="Genomic_DNA"/>
</dbReference>
<keyword evidence="2" id="KW-0560">Oxidoreductase</keyword>
<keyword evidence="5" id="KW-1185">Reference proteome</keyword>
<dbReference type="PRINTS" id="PR00080">
    <property type="entry name" value="SDRFAMILY"/>
</dbReference>
<dbReference type="PANTHER" id="PTHR44196:SF1">
    <property type="entry name" value="DEHYDROGENASE_REDUCTASE SDR FAMILY MEMBER 7B"/>
    <property type="match status" value="1"/>
</dbReference>
<protein>
    <submittedName>
        <fullName evidence="4">SDR family NAD(P)-dependent oxidoreductase</fullName>
    </submittedName>
</protein>
<dbReference type="Pfam" id="PF00106">
    <property type="entry name" value="adh_short"/>
    <property type="match status" value="1"/>
</dbReference>
<dbReference type="GO" id="GO:0016020">
    <property type="term" value="C:membrane"/>
    <property type="evidence" value="ECO:0007669"/>
    <property type="project" value="TreeGrafter"/>
</dbReference>
<accession>A0A7K3LK38</accession>
<reference evidence="4 5" key="1">
    <citation type="submission" date="2020-01" db="EMBL/GenBank/DDBJ databases">
        <title>Investigation of new actinobacteria for the biodesulphurisation of diesel fuel.</title>
        <authorList>
            <person name="Athi Narayanan S.M."/>
        </authorList>
    </citation>
    <scope>NUCLEOTIDE SEQUENCE [LARGE SCALE GENOMIC DNA]</scope>
    <source>
        <strain evidence="4 5">213E</strain>
    </source>
</reference>
<proteinExistence type="inferred from homology"/>
<evidence type="ECO:0000256" key="1">
    <source>
        <dbReference type="ARBA" id="ARBA00006484"/>
    </source>
</evidence>
<sequence length="283" mass="30473">MFSLPRVSPTAVVSELLQRRSLLPKSVEDAIAGPGRDVDGLTVLVTGASAGIGREAARQLSARGADVIAVARREPELAALAAETGCRYRTADLSDEADVDRLLTDLADEHIDVLVNNAGRSIRRSVIDSTDRLHDYRRTMAINYFAAVQLTLGLLPGMVERGNGQIVNVCTWGLMAHTFPRFSAYAASKNALAIFGRSLNAERPHPGVSATNIYYPLVRTEMITPTAEYSDAHALSAEEAGSWIVRAITHRPAQVAPAAVRTVLPMLDYLSPSITDRAINGLT</sequence>
<dbReference type="SUPFAM" id="SSF51735">
    <property type="entry name" value="NAD(P)-binding Rossmann-fold domains"/>
    <property type="match status" value="1"/>
</dbReference>
<dbReference type="GO" id="GO:0016491">
    <property type="term" value="F:oxidoreductase activity"/>
    <property type="evidence" value="ECO:0007669"/>
    <property type="project" value="UniProtKB-KW"/>
</dbReference>
<dbReference type="AlphaFoldDB" id="A0A7K3LK38"/>
<comment type="similarity">
    <text evidence="1 3">Belongs to the short-chain dehydrogenases/reductases (SDR) family.</text>
</comment>
<dbReference type="Proteomes" id="UP000466307">
    <property type="component" value="Unassembled WGS sequence"/>
</dbReference>
<gene>
    <name evidence="4" type="ORF">GYA93_03360</name>
</gene>